<gene>
    <name evidence="2" type="ORF">SAY87_006767</name>
</gene>
<proteinExistence type="predicted"/>
<reference evidence="2 3" key="1">
    <citation type="journal article" date="2023" name="Hortic Res">
        <title>Pangenome of water caltrop reveals structural variations and asymmetric subgenome divergence after allopolyploidization.</title>
        <authorList>
            <person name="Zhang X."/>
            <person name="Chen Y."/>
            <person name="Wang L."/>
            <person name="Yuan Y."/>
            <person name="Fang M."/>
            <person name="Shi L."/>
            <person name="Lu R."/>
            <person name="Comes H.P."/>
            <person name="Ma Y."/>
            <person name="Chen Y."/>
            <person name="Huang G."/>
            <person name="Zhou Y."/>
            <person name="Zheng Z."/>
            <person name="Qiu Y."/>
        </authorList>
    </citation>
    <scope>NUCLEOTIDE SEQUENCE [LARGE SCALE GENOMIC DNA]</scope>
    <source>
        <tissue evidence="2">Roots</tissue>
    </source>
</reference>
<evidence type="ECO:0000313" key="3">
    <source>
        <dbReference type="Proteomes" id="UP001345219"/>
    </source>
</evidence>
<evidence type="ECO:0000256" key="1">
    <source>
        <dbReference type="SAM" id="MobiDB-lite"/>
    </source>
</evidence>
<feature type="region of interest" description="Disordered" evidence="1">
    <location>
        <begin position="74"/>
        <end position="122"/>
    </location>
</feature>
<dbReference type="EMBL" id="JAXIOK010000013">
    <property type="protein sequence ID" value="KAK4756640.1"/>
    <property type="molecule type" value="Genomic_DNA"/>
</dbReference>
<name>A0AAN7K2Z1_9MYRT</name>
<keyword evidence="3" id="KW-1185">Reference proteome</keyword>
<accession>A0AAN7K2Z1</accession>
<comment type="caution">
    <text evidence="2">The sequence shown here is derived from an EMBL/GenBank/DDBJ whole genome shotgun (WGS) entry which is preliminary data.</text>
</comment>
<protein>
    <submittedName>
        <fullName evidence="2">Uncharacterized protein</fullName>
    </submittedName>
</protein>
<sequence length="122" mass="12968">MKRDTNLYIAIYAPSNSPILVGCQFNVSKSQVDTSDEGIGDDVSLLPTKTWEHRRPSDEGANGGLLPTHISELRISANGGSDDDGLPPANMSELRRSNSKTSSSKSNFMTGSSPAFPPTSSP</sequence>
<dbReference type="PROSITE" id="PS51257">
    <property type="entry name" value="PROKAR_LIPOPROTEIN"/>
    <property type="match status" value="1"/>
</dbReference>
<evidence type="ECO:0000313" key="2">
    <source>
        <dbReference type="EMBL" id="KAK4756640.1"/>
    </source>
</evidence>
<organism evidence="2 3">
    <name type="scientific">Trapa incisa</name>
    <dbReference type="NCBI Taxonomy" id="236973"/>
    <lineage>
        <taxon>Eukaryota</taxon>
        <taxon>Viridiplantae</taxon>
        <taxon>Streptophyta</taxon>
        <taxon>Embryophyta</taxon>
        <taxon>Tracheophyta</taxon>
        <taxon>Spermatophyta</taxon>
        <taxon>Magnoliopsida</taxon>
        <taxon>eudicotyledons</taxon>
        <taxon>Gunneridae</taxon>
        <taxon>Pentapetalae</taxon>
        <taxon>rosids</taxon>
        <taxon>malvids</taxon>
        <taxon>Myrtales</taxon>
        <taxon>Lythraceae</taxon>
        <taxon>Trapa</taxon>
    </lineage>
</organism>
<dbReference type="AlphaFoldDB" id="A0AAN7K2Z1"/>
<dbReference type="Proteomes" id="UP001345219">
    <property type="component" value="Chromosome 6"/>
</dbReference>